<protein>
    <submittedName>
        <fullName evidence="1">Uncharacterized protein</fullName>
    </submittedName>
</protein>
<name>A0A162CNR7_9CRUS</name>
<evidence type="ECO:0000313" key="1">
    <source>
        <dbReference type="EMBL" id="KZS15076.1"/>
    </source>
</evidence>
<dbReference type="AlphaFoldDB" id="A0A162CNR7"/>
<evidence type="ECO:0000313" key="2">
    <source>
        <dbReference type="Proteomes" id="UP000076858"/>
    </source>
</evidence>
<organism evidence="1 2">
    <name type="scientific">Daphnia magna</name>
    <dbReference type="NCBI Taxonomy" id="35525"/>
    <lineage>
        <taxon>Eukaryota</taxon>
        <taxon>Metazoa</taxon>
        <taxon>Ecdysozoa</taxon>
        <taxon>Arthropoda</taxon>
        <taxon>Crustacea</taxon>
        <taxon>Branchiopoda</taxon>
        <taxon>Diplostraca</taxon>
        <taxon>Cladocera</taxon>
        <taxon>Anomopoda</taxon>
        <taxon>Daphniidae</taxon>
        <taxon>Daphnia</taxon>
    </lineage>
</organism>
<accession>A0A162CNR7</accession>
<dbReference type="Proteomes" id="UP000076858">
    <property type="component" value="Unassembled WGS sequence"/>
</dbReference>
<proteinExistence type="predicted"/>
<keyword evidence="2" id="KW-1185">Reference proteome</keyword>
<gene>
    <name evidence="1" type="ORF">APZ42_019624</name>
</gene>
<sequence>MCVCKKRSSGKNRRTTEERWQAKSNLFLSRRNANTTTTSRKRRVASRECVKMETVPRLHFRSNQEETKDELLVSIGRSVFCFYGVEDIAESKNRGRMKAKK</sequence>
<dbReference type="EMBL" id="LRGB01000930">
    <property type="protein sequence ID" value="KZS15076.1"/>
    <property type="molecule type" value="Genomic_DNA"/>
</dbReference>
<comment type="caution">
    <text evidence="1">The sequence shown here is derived from an EMBL/GenBank/DDBJ whole genome shotgun (WGS) entry which is preliminary data.</text>
</comment>
<reference evidence="1 2" key="1">
    <citation type="submission" date="2016-03" db="EMBL/GenBank/DDBJ databases">
        <title>EvidentialGene: Evidence-directed Construction of Genes on Genomes.</title>
        <authorList>
            <person name="Gilbert D.G."/>
            <person name="Choi J.-H."/>
            <person name="Mockaitis K."/>
            <person name="Colbourne J."/>
            <person name="Pfrender M."/>
        </authorList>
    </citation>
    <scope>NUCLEOTIDE SEQUENCE [LARGE SCALE GENOMIC DNA]</scope>
    <source>
        <strain evidence="1 2">Xinb3</strain>
        <tissue evidence="1">Complete organism</tissue>
    </source>
</reference>